<dbReference type="Gene3D" id="3.10.20.90">
    <property type="entry name" value="Phosphatidylinositol 3-kinase Catalytic Subunit, Chain A, domain 1"/>
    <property type="match status" value="1"/>
</dbReference>
<evidence type="ECO:0000256" key="1">
    <source>
        <dbReference type="SAM" id="MobiDB-lite"/>
    </source>
</evidence>
<dbReference type="InterPro" id="IPR018997">
    <property type="entry name" value="PUB_domain"/>
</dbReference>
<dbReference type="SMART" id="SM00580">
    <property type="entry name" value="PUG"/>
    <property type="match status" value="1"/>
</dbReference>
<protein>
    <submittedName>
        <fullName evidence="3">PUB domain,UBX domain,Ubiquitin-related domain</fullName>
    </submittedName>
</protein>
<dbReference type="SMART" id="SM00166">
    <property type="entry name" value="UBX"/>
    <property type="match status" value="1"/>
</dbReference>
<keyword evidence="4" id="KW-1185">Reference proteome</keyword>
<dbReference type="Pfam" id="PF09409">
    <property type="entry name" value="PUB"/>
    <property type="match status" value="1"/>
</dbReference>
<dbReference type="SUPFAM" id="SSF143503">
    <property type="entry name" value="PUG domain-like"/>
    <property type="match status" value="1"/>
</dbReference>
<dbReference type="Pfam" id="PF00789">
    <property type="entry name" value="UBX"/>
    <property type="match status" value="1"/>
</dbReference>
<dbReference type="EMBL" id="CABPRJ010001455">
    <property type="protein sequence ID" value="VVC37831.1"/>
    <property type="molecule type" value="Genomic_DNA"/>
</dbReference>
<dbReference type="PROSITE" id="PS50033">
    <property type="entry name" value="UBX"/>
    <property type="match status" value="1"/>
</dbReference>
<dbReference type="SUPFAM" id="SSF54236">
    <property type="entry name" value="Ubiquitin-like"/>
    <property type="match status" value="1"/>
</dbReference>
<dbReference type="Proteomes" id="UP000325440">
    <property type="component" value="Unassembled WGS sequence"/>
</dbReference>
<evidence type="ECO:0000313" key="3">
    <source>
        <dbReference type="EMBL" id="VVC37831.1"/>
    </source>
</evidence>
<sequence>MSDKLKKFFQKKKADVKFKRAGPGHRLNEDTAPKNVAKTGETSRSNRVEPTDEAKQAAAAALARFESKKSTTGPINTSLAAIKSRARKEMEAERRKEKQNEDTFTHLEELKTSTDVSGTLATIGVFFQCPIIGLEVLSQEEWHVKIEEFIKEQMKDDPILQSILLIQNCNHNRSKVEECIKLLVTYAENIIRNREEVKYRKIRLTNKTFMEKVLPIKGAIEFLESIGFIKQKLMHEDQMENFLVFPEDCLNNLAMVQSTVDDLQSAERIQLVLDRNVQVLLPSQASKKVSLPPEFFSMSAVELKIEQQKRTENIESEMVLKTKKMRIKEQNKHNSRYKYCLIRVKFPDCLYLQGTFGVNEHLSDVLEFVKESVFDEERPFNLRLCSGKMFSPEDEHMTLIELSLVPSSILLFTNDPPISDQDHPYLKDELMSLVQDTL</sequence>
<feature type="compositionally biased region" description="Basic and acidic residues" evidence="1">
    <location>
        <begin position="1"/>
        <end position="18"/>
    </location>
</feature>
<dbReference type="InterPro" id="IPR042774">
    <property type="entry name" value="UBXN6_PUB"/>
</dbReference>
<feature type="region of interest" description="Disordered" evidence="1">
    <location>
        <begin position="1"/>
        <end position="74"/>
    </location>
</feature>
<dbReference type="InterPro" id="IPR001012">
    <property type="entry name" value="UBX_dom"/>
</dbReference>
<dbReference type="InterPro" id="IPR036339">
    <property type="entry name" value="PUB-like_dom_sf"/>
</dbReference>
<feature type="domain" description="UBX" evidence="2">
    <location>
        <begin position="335"/>
        <end position="412"/>
    </location>
</feature>
<feature type="compositionally biased region" description="Basic and acidic residues" evidence="1">
    <location>
        <begin position="44"/>
        <end position="55"/>
    </location>
</feature>
<dbReference type="GO" id="GO:0005737">
    <property type="term" value="C:cytoplasm"/>
    <property type="evidence" value="ECO:0007669"/>
    <property type="project" value="TreeGrafter"/>
</dbReference>
<accession>A0A5E4N1K8</accession>
<dbReference type="PANTHER" id="PTHR23153:SF38">
    <property type="entry name" value="UBX DOMAIN-CONTAINING PROTEIN 6"/>
    <property type="match status" value="1"/>
</dbReference>
<dbReference type="AlphaFoldDB" id="A0A5E4N1K8"/>
<dbReference type="PANTHER" id="PTHR23153">
    <property type="entry name" value="UBX-RELATED"/>
    <property type="match status" value="1"/>
</dbReference>
<dbReference type="CDD" id="cd10460">
    <property type="entry name" value="PUB_UBXD1"/>
    <property type="match status" value="1"/>
</dbReference>
<gene>
    <name evidence="3" type="ORF">CINCED_3A020253</name>
</gene>
<dbReference type="InterPro" id="IPR029071">
    <property type="entry name" value="Ubiquitin-like_domsf"/>
</dbReference>
<dbReference type="Gene3D" id="1.20.58.2190">
    <property type="match status" value="1"/>
</dbReference>
<organism evidence="3 4">
    <name type="scientific">Cinara cedri</name>
    <dbReference type="NCBI Taxonomy" id="506608"/>
    <lineage>
        <taxon>Eukaryota</taxon>
        <taxon>Metazoa</taxon>
        <taxon>Ecdysozoa</taxon>
        <taxon>Arthropoda</taxon>
        <taxon>Hexapoda</taxon>
        <taxon>Insecta</taxon>
        <taxon>Pterygota</taxon>
        <taxon>Neoptera</taxon>
        <taxon>Paraneoptera</taxon>
        <taxon>Hemiptera</taxon>
        <taxon>Sternorrhyncha</taxon>
        <taxon>Aphidomorpha</taxon>
        <taxon>Aphidoidea</taxon>
        <taxon>Aphididae</taxon>
        <taxon>Lachninae</taxon>
        <taxon>Cinara</taxon>
    </lineage>
</organism>
<proteinExistence type="predicted"/>
<reference evidence="3 4" key="1">
    <citation type="submission" date="2019-08" db="EMBL/GenBank/DDBJ databases">
        <authorList>
            <person name="Alioto T."/>
            <person name="Alioto T."/>
            <person name="Gomez Garrido J."/>
        </authorList>
    </citation>
    <scope>NUCLEOTIDE SEQUENCE [LARGE SCALE GENOMIC DNA]</scope>
</reference>
<name>A0A5E4N1K8_9HEMI</name>
<evidence type="ECO:0000313" key="4">
    <source>
        <dbReference type="Proteomes" id="UP000325440"/>
    </source>
</evidence>
<dbReference type="OrthoDB" id="49605at2759"/>
<evidence type="ECO:0000259" key="2">
    <source>
        <dbReference type="PROSITE" id="PS50033"/>
    </source>
</evidence>